<dbReference type="InterPro" id="IPR001965">
    <property type="entry name" value="Znf_PHD"/>
</dbReference>
<dbReference type="SUPFAM" id="SSF57903">
    <property type="entry name" value="FYVE/PHD zinc finger"/>
    <property type="match status" value="1"/>
</dbReference>
<dbReference type="CDD" id="cd09275">
    <property type="entry name" value="RNase_HI_RT_DIRS1"/>
    <property type="match status" value="1"/>
</dbReference>
<keyword evidence="4" id="KW-0238">DNA-binding</keyword>
<organism evidence="9">
    <name type="scientific">Mantoniella antarctica</name>
    <dbReference type="NCBI Taxonomy" id="81844"/>
    <lineage>
        <taxon>Eukaryota</taxon>
        <taxon>Viridiplantae</taxon>
        <taxon>Chlorophyta</taxon>
        <taxon>Mamiellophyceae</taxon>
        <taxon>Mamiellales</taxon>
        <taxon>Mamiellaceae</taxon>
        <taxon>Mantoniella</taxon>
    </lineage>
</organism>
<evidence type="ECO:0000259" key="8">
    <source>
        <dbReference type="PROSITE" id="PS50016"/>
    </source>
</evidence>
<dbReference type="SUPFAM" id="SSF47823">
    <property type="entry name" value="lambda integrase-like, N-terminal domain"/>
    <property type="match status" value="1"/>
</dbReference>
<dbReference type="GO" id="GO:0006310">
    <property type="term" value="P:DNA recombination"/>
    <property type="evidence" value="ECO:0007669"/>
    <property type="project" value="UniProtKB-KW"/>
</dbReference>
<keyword evidence="3" id="KW-0862">Zinc</keyword>
<keyword evidence="2 6" id="KW-0863">Zinc-finger</keyword>
<dbReference type="EMBL" id="HBFC01028431">
    <property type="protein sequence ID" value="CAD8715893.1"/>
    <property type="molecule type" value="Transcribed_RNA"/>
</dbReference>
<protein>
    <recommendedName>
        <fullName evidence="8">PHD-type domain-containing protein</fullName>
    </recommendedName>
</protein>
<evidence type="ECO:0000256" key="5">
    <source>
        <dbReference type="ARBA" id="ARBA00023172"/>
    </source>
</evidence>
<name>A0A7S0XCH3_9CHLO</name>
<dbReference type="InterPro" id="IPR011010">
    <property type="entry name" value="DNA_brk_join_enz"/>
</dbReference>
<dbReference type="InterPro" id="IPR013083">
    <property type="entry name" value="Znf_RING/FYVE/PHD"/>
</dbReference>
<reference evidence="9" key="1">
    <citation type="submission" date="2021-01" db="EMBL/GenBank/DDBJ databases">
        <authorList>
            <person name="Corre E."/>
            <person name="Pelletier E."/>
            <person name="Niang G."/>
            <person name="Scheremetjew M."/>
            <person name="Finn R."/>
            <person name="Kale V."/>
            <person name="Holt S."/>
            <person name="Cochrane G."/>
            <person name="Meng A."/>
            <person name="Brown T."/>
            <person name="Cohen L."/>
        </authorList>
    </citation>
    <scope>NUCLEOTIDE SEQUENCE</scope>
    <source>
        <strain evidence="9">SL-175</strain>
    </source>
</reference>
<evidence type="ECO:0000256" key="1">
    <source>
        <dbReference type="ARBA" id="ARBA00022723"/>
    </source>
</evidence>
<dbReference type="GO" id="GO:0008270">
    <property type="term" value="F:zinc ion binding"/>
    <property type="evidence" value="ECO:0007669"/>
    <property type="project" value="UniProtKB-KW"/>
</dbReference>
<dbReference type="Gene3D" id="1.10.150.130">
    <property type="match status" value="1"/>
</dbReference>
<dbReference type="PANTHER" id="PTHR33050">
    <property type="entry name" value="REVERSE TRANSCRIPTASE DOMAIN-CONTAINING PROTEIN"/>
    <property type="match status" value="1"/>
</dbReference>
<gene>
    <name evidence="9" type="ORF">MANT1106_LOCUS16997</name>
</gene>
<evidence type="ECO:0000313" key="9">
    <source>
        <dbReference type="EMBL" id="CAD8715893.1"/>
    </source>
</evidence>
<dbReference type="SUPFAM" id="SSF56672">
    <property type="entry name" value="DNA/RNA polymerases"/>
    <property type="match status" value="1"/>
</dbReference>
<evidence type="ECO:0000256" key="7">
    <source>
        <dbReference type="SAM" id="MobiDB-lite"/>
    </source>
</evidence>
<dbReference type="Gene3D" id="1.10.443.10">
    <property type="entry name" value="Intergrase catalytic core"/>
    <property type="match status" value="1"/>
</dbReference>
<evidence type="ECO:0000256" key="2">
    <source>
        <dbReference type="ARBA" id="ARBA00022771"/>
    </source>
</evidence>
<dbReference type="AlphaFoldDB" id="A0A7S0XCH3"/>
<dbReference type="InterPro" id="IPR043502">
    <property type="entry name" value="DNA/RNA_pol_sf"/>
</dbReference>
<dbReference type="Gene3D" id="3.30.40.10">
    <property type="entry name" value="Zinc/RING finger domain, C3HC4 (zinc finger)"/>
    <property type="match status" value="1"/>
</dbReference>
<dbReference type="GO" id="GO:0003677">
    <property type="term" value="F:DNA binding"/>
    <property type="evidence" value="ECO:0007669"/>
    <property type="project" value="UniProtKB-KW"/>
</dbReference>
<evidence type="ECO:0000256" key="4">
    <source>
        <dbReference type="ARBA" id="ARBA00023125"/>
    </source>
</evidence>
<dbReference type="PANTHER" id="PTHR33050:SF7">
    <property type="entry name" value="RIBONUCLEASE H"/>
    <property type="match status" value="1"/>
</dbReference>
<dbReference type="InterPro" id="IPR011011">
    <property type="entry name" value="Znf_FYVE_PHD"/>
</dbReference>
<feature type="domain" description="PHD-type" evidence="8">
    <location>
        <begin position="652"/>
        <end position="702"/>
    </location>
</feature>
<dbReference type="InterPro" id="IPR010998">
    <property type="entry name" value="Integrase_recombinase_N"/>
</dbReference>
<evidence type="ECO:0000256" key="6">
    <source>
        <dbReference type="PROSITE-ProRule" id="PRU00146"/>
    </source>
</evidence>
<dbReference type="InterPro" id="IPR013762">
    <property type="entry name" value="Integrase-like_cat_sf"/>
</dbReference>
<keyword evidence="5" id="KW-0233">DNA recombination</keyword>
<accession>A0A7S0XCH3</accession>
<sequence>MSLVADKEPGGWFTQQKGRTTTGTSLLKPERWAYWHQRWSGKPGEDMLREALDIAEGDIELVIGRDMGWSVRPNAPSCEKFLPRIQKEVVWYKESGAIEYYEDWAPRQPGPVTEKDFVDRLKATLVVVKDPDDGKGRFCNNLTGKGLGINDGLIQRPFNLPKVSQFLVAAKRGDWFRRKDLTKAFYHFRLKEGGAGRKQTGFICPLFKKLARFTVPAFGLKPAQEYLFIIASAVTAIAAHVARRVAEELECAGEMGAAEEVMRAAESLDAYCDDFCSVAQAVAGAVLDLILTLEGEKLGIRWDPAKDVAGPKVTILGADMDSDALTMGIGAVKAAAYRDHLQIVLRQAKVGGTLARSTLEQLAGKLGFCTMLSRWCTSFMAVIWASLWPPGCGGAPPQSVIISQTLLDDLADFWQPVLADPGAPWLRRSQWTLVPIGDARVTEHHVSASDASGNYGIGGISEWDVFQRTYALTEQLLHITFKELLALADVVITEAERYANKRVIAECDNSGAAAYVNRGGGSKLPGRNTILRLALVCIFYNIDLRAVHRSGEHMRTIGTDGVSRARLAGATTLPGPTGSKGIFDVDANVGAAVTASLRGDGFRAPVKPTVELSHLRKLQIHTLDGIRVHRHPGPAPARAAGGATLGGRGWTHAHCWICQRGQAQGTPLQLLCRECGRAAHASCLKVQVTGRREWLCGRCVAAAPNEARPPGAPATMATGTGEGPDWNSILRLHLDRATAYMAQAHAAGTDATYASSRRRFIGVVQAIGRESNVIITEAHIFPAAPGHGVPKTFVMGFVAAAAFRFATGTIEGTLSSLRQWHVDKGRGKLPCPTDDFDVRQAMDGVRSAHAGTIFGVQKAALAIHPAVLLFLVFVGDDMIDRAMSRSDFRAAHGYARDLVWYTISFLACLRREEAAALRRSNLTPSAIGGAINVFIRKSKTDQHKTGFTLPVAGTTVSGISLIGRIIKLDDVLKAWGQDPGDTLFGNMNSPGTPLTSSQSIVDRLMTVYVPEMCTRGLRIPDSFRYSGHSFRRGGINAIRDAARAAGVGGEQLRSILMKFGRWVDPRSLEVYLAEDYIAMGELTVRI</sequence>
<dbReference type="InterPro" id="IPR052055">
    <property type="entry name" value="Hepadnavirus_pol/RT"/>
</dbReference>
<keyword evidence="1" id="KW-0479">Metal-binding</keyword>
<proteinExistence type="predicted"/>
<dbReference type="PROSITE" id="PS50016">
    <property type="entry name" value="ZF_PHD_2"/>
    <property type="match status" value="1"/>
</dbReference>
<dbReference type="SMART" id="SM00249">
    <property type="entry name" value="PHD"/>
    <property type="match status" value="1"/>
</dbReference>
<evidence type="ECO:0000256" key="3">
    <source>
        <dbReference type="ARBA" id="ARBA00022833"/>
    </source>
</evidence>
<dbReference type="SUPFAM" id="SSF56349">
    <property type="entry name" value="DNA breaking-rejoining enzymes"/>
    <property type="match status" value="1"/>
</dbReference>
<feature type="region of interest" description="Disordered" evidence="7">
    <location>
        <begin position="1"/>
        <end position="21"/>
    </location>
</feature>
<dbReference type="InterPro" id="IPR019787">
    <property type="entry name" value="Znf_PHD-finger"/>
</dbReference>
<dbReference type="GO" id="GO:0015074">
    <property type="term" value="P:DNA integration"/>
    <property type="evidence" value="ECO:0007669"/>
    <property type="project" value="InterPro"/>
</dbReference>